<gene>
    <name evidence="1" type="ORF">MILVUS5_LOCUS27889</name>
</gene>
<reference evidence="1" key="1">
    <citation type="submission" date="2023-10" db="EMBL/GenBank/DDBJ databases">
        <authorList>
            <person name="Rodriguez Cubillos JULIANA M."/>
            <person name="De Vega J."/>
        </authorList>
    </citation>
    <scope>NUCLEOTIDE SEQUENCE</scope>
</reference>
<dbReference type="EMBL" id="CASHSV030000409">
    <property type="protein sequence ID" value="CAJ2662281.1"/>
    <property type="molecule type" value="Genomic_DNA"/>
</dbReference>
<proteinExistence type="predicted"/>
<sequence length="89" mass="10085">MLSCIRTVFFHLPQRFSTVVHRKTVLDCFDTATLCRHVQIKNCSCFSDTATLSLRCQIDNRSGCLDTATLSRRCQIKKCSCFSNNTTVS</sequence>
<protein>
    <submittedName>
        <fullName evidence="1">Uncharacterized protein</fullName>
    </submittedName>
</protein>
<comment type="caution">
    <text evidence="1">The sequence shown here is derived from an EMBL/GenBank/DDBJ whole genome shotgun (WGS) entry which is preliminary data.</text>
</comment>
<keyword evidence="2" id="KW-1185">Reference proteome</keyword>
<accession>A0ACB0L1A0</accession>
<name>A0ACB0L1A0_TRIPR</name>
<organism evidence="1 2">
    <name type="scientific">Trifolium pratense</name>
    <name type="common">Red clover</name>
    <dbReference type="NCBI Taxonomy" id="57577"/>
    <lineage>
        <taxon>Eukaryota</taxon>
        <taxon>Viridiplantae</taxon>
        <taxon>Streptophyta</taxon>
        <taxon>Embryophyta</taxon>
        <taxon>Tracheophyta</taxon>
        <taxon>Spermatophyta</taxon>
        <taxon>Magnoliopsida</taxon>
        <taxon>eudicotyledons</taxon>
        <taxon>Gunneridae</taxon>
        <taxon>Pentapetalae</taxon>
        <taxon>rosids</taxon>
        <taxon>fabids</taxon>
        <taxon>Fabales</taxon>
        <taxon>Fabaceae</taxon>
        <taxon>Papilionoideae</taxon>
        <taxon>50 kb inversion clade</taxon>
        <taxon>NPAAA clade</taxon>
        <taxon>Hologalegina</taxon>
        <taxon>IRL clade</taxon>
        <taxon>Trifolieae</taxon>
        <taxon>Trifolium</taxon>
    </lineage>
</organism>
<evidence type="ECO:0000313" key="2">
    <source>
        <dbReference type="Proteomes" id="UP001177021"/>
    </source>
</evidence>
<evidence type="ECO:0000313" key="1">
    <source>
        <dbReference type="EMBL" id="CAJ2662281.1"/>
    </source>
</evidence>
<dbReference type="Proteomes" id="UP001177021">
    <property type="component" value="Unassembled WGS sequence"/>
</dbReference>